<dbReference type="AlphaFoldDB" id="A0A0E9V1E4"/>
<reference evidence="1" key="2">
    <citation type="journal article" date="2015" name="Fish Shellfish Immunol.">
        <title>Early steps in the European eel (Anguilla anguilla)-Vibrio vulnificus interaction in the gills: Role of the RtxA13 toxin.</title>
        <authorList>
            <person name="Callol A."/>
            <person name="Pajuelo D."/>
            <person name="Ebbesson L."/>
            <person name="Teles M."/>
            <person name="MacKenzie S."/>
            <person name="Amaro C."/>
        </authorList>
    </citation>
    <scope>NUCLEOTIDE SEQUENCE</scope>
</reference>
<sequence length="46" mass="5068">MPGISTVSSIMFGTNRILDLQSNNAHVIKVQIFSLLLKAVNTFKGY</sequence>
<dbReference type="EMBL" id="GBXM01036623">
    <property type="protein sequence ID" value="JAH71954.1"/>
    <property type="molecule type" value="Transcribed_RNA"/>
</dbReference>
<name>A0A0E9V1E4_ANGAN</name>
<proteinExistence type="predicted"/>
<protein>
    <submittedName>
        <fullName evidence="1">Uncharacterized protein</fullName>
    </submittedName>
</protein>
<accession>A0A0E9V1E4</accession>
<evidence type="ECO:0000313" key="1">
    <source>
        <dbReference type="EMBL" id="JAH71954.1"/>
    </source>
</evidence>
<reference evidence="1" key="1">
    <citation type="submission" date="2014-11" db="EMBL/GenBank/DDBJ databases">
        <authorList>
            <person name="Amaro Gonzalez C."/>
        </authorList>
    </citation>
    <scope>NUCLEOTIDE SEQUENCE</scope>
</reference>
<organism evidence="1">
    <name type="scientific">Anguilla anguilla</name>
    <name type="common">European freshwater eel</name>
    <name type="synonym">Muraena anguilla</name>
    <dbReference type="NCBI Taxonomy" id="7936"/>
    <lineage>
        <taxon>Eukaryota</taxon>
        <taxon>Metazoa</taxon>
        <taxon>Chordata</taxon>
        <taxon>Craniata</taxon>
        <taxon>Vertebrata</taxon>
        <taxon>Euteleostomi</taxon>
        <taxon>Actinopterygii</taxon>
        <taxon>Neopterygii</taxon>
        <taxon>Teleostei</taxon>
        <taxon>Anguilliformes</taxon>
        <taxon>Anguillidae</taxon>
        <taxon>Anguilla</taxon>
    </lineage>
</organism>